<feature type="signal peptide" evidence="2">
    <location>
        <begin position="1"/>
        <end position="22"/>
    </location>
</feature>
<gene>
    <name evidence="3" type="ORF">CK820_G0053900</name>
</gene>
<evidence type="ECO:0000313" key="3">
    <source>
        <dbReference type="EMBL" id="PNI13003.1"/>
    </source>
</evidence>
<feature type="region of interest" description="Disordered" evidence="1">
    <location>
        <begin position="28"/>
        <end position="61"/>
    </location>
</feature>
<reference evidence="3 4" key="1">
    <citation type="submission" date="2017-12" db="EMBL/GenBank/DDBJ databases">
        <title>High-resolution comparative analysis of great ape genomes.</title>
        <authorList>
            <person name="Pollen A."/>
            <person name="Hastie A."/>
            <person name="Hormozdiari F."/>
            <person name="Dougherty M."/>
            <person name="Liu R."/>
            <person name="Chaisson M."/>
            <person name="Hoppe E."/>
            <person name="Hill C."/>
            <person name="Pang A."/>
            <person name="Hillier L."/>
            <person name="Baker C."/>
            <person name="Armstrong J."/>
            <person name="Shendure J."/>
            <person name="Paten B."/>
            <person name="Wilson R."/>
            <person name="Chao H."/>
            <person name="Schneider V."/>
            <person name="Ventura M."/>
            <person name="Kronenberg Z."/>
            <person name="Murali S."/>
            <person name="Gordon D."/>
            <person name="Cantsilieris S."/>
            <person name="Munson K."/>
            <person name="Nelson B."/>
            <person name="Raja A."/>
            <person name="Underwood J."/>
            <person name="Diekhans M."/>
            <person name="Fiddes I."/>
            <person name="Haussler D."/>
            <person name="Eichler E."/>
        </authorList>
    </citation>
    <scope>NUCLEOTIDE SEQUENCE [LARGE SCALE GENOMIC DNA]</scope>
    <source>
        <strain evidence="3">Yerkes chimp pedigree #C0471</strain>
    </source>
</reference>
<keyword evidence="2" id="KW-0732">Signal</keyword>
<name>A0A2J8IR51_PANTR</name>
<protein>
    <submittedName>
        <fullName evidence="3">LRCOL1 isoform 6</fullName>
    </submittedName>
</protein>
<organism evidence="3 4">
    <name type="scientific">Pan troglodytes</name>
    <name type="common">Chimpanzee</name>
    <dbReference type="NCBI Taxonomy" id="9598"/>
    <lineage>
        <taxon>Eukaryota</taxon>
        <taxon>Metazoa</taxon>
        <taxon>Chordata</taxon>
        <taxon>Craniata</taxon>
        <taxon>Vertebrata</taxon>
        <taxon>Euteleostomi</taxon>
        <taxon>Mammalia</taxon>
        <taxon>Eutheria</taxon>
        <taxon>Euarchontoglires</taxon>
        <taxon>Primates</taxon>
        <taxon>Haplorrhini</taxon>
        <taxon>Catarrhini</taxon>
        <taxon>Hominidae</taxon>
        <taxon>Pan</taxon>
    </lineage>
</organism>
<evidence type="ECO:0000256" key="1">
    <source>
        <dbReference type="SAM" id="MobiDB-lite"/>
    </source>
</evidence>
<comment type="caution">
    <text evidence="3">The sequence shown here is derived from an EMBL/GenBank/DDBJ whole genome shotgun (WGS) entry which is preliminary data.</text>
</comment>
<dbReference type="Proteomes" id="UP000236370">
    <property type="component" value="Unassembled WGS sequence"/>
</dbReference>
<feature type="chain" id="PRO_5014453763" evidence="2">
    <location>
        <begin position="23"/>
        <end position="61"/>
    </location>
</feature>
<evidence type="ECO:0000256" key="2">
    <source>
        <dbReference type="SAM" id="SignalP"/>
    </source>
</evidence>
<proteinExistence type="predicted"/>
<dbReference type="EMBL" id="NBAG03000624">
    <property type="protein sequence ID" value="PNI13003.1"/>
    <property type="molecule type" value="Genomic_DNA"/>
</dbReference>
<sequence length="61" mass="6526">MAGPGWTLLLLLLLLLLLGSMAGYGPQKKLNLSHKPRAPSTDLPEPRQSGFVPETSQGTQV</sequence>
<evidence type="ECO:0000313" key="4">
    <source>
        <dbReference type="Proteomes" id="UP000236370"/>
    </source>
</evidence>
<accession>A0A2J8IR51</accession>
<dbReference type="AlphaFoldDB" id="A0A2J8IR51"/>